<name>A0A5N5INN0_9FLAO</name>
<reference evidence="1" key="1">
    <citation type="submission" date="2019-10" db="EMBL/GenBank/DDBJ databases">
        <title>Muricauda hadale sp. nov., a piezophilic bacterium isolated from hadopelagic water of the Mariana Trench.</title>
        <authorList>
            <person name="Wei Y."/>
        </authorList>
    </citation>
    <scope>NUCLEOTIDE SEQUENCE [LARGE SCALE GENOMIC DNA]</scope>
    <source>
        <strain evidence="1">MT-229</strain>
    </source>
</reference>
<dbReference type="EMBL" id="VNIK02000008">
    <property type="protein sequence ID" value="KAB5486911.1"/>
    <property type="molecule type" value="Genomic_DNA"/>
</dbReference>
<accession>A0A5N5INN0</accession>
<keyword evidence="2" id="KW-1185">Reference proteome</keyword>
<organism evidence="1 2">
    <name type="scientific">Flagellimonas hadalis</name>
    <dbReference type="NCBI Taxonomy" id="2597517"/>
    <lineage>
        <taxon>Bacteria</taxon>
        <taxon>Pseudomonadati</taxon>
        <taxon>Bacteroidota</taxon>
        <taxon>Flavobacteriia</taxon>
        <taxon>Flavobacteriales</taxon>
        <taxon>Flavobacteriaceae</taxon>
        <taxon>Flagellimonas</taxon>
    </lineage>
</organism>
<sequence length="565" mass="61644">MAVTWGSAQECPDIVYPANGTSGVPLNATIDWESVEGVPSYNIILGTSPGADDILTSQFASGSSYTPPMGLPASTTIYVTITLFFFDAPNITCPSFVFTTESLPGIPACTQMTRPADMSIDVNPNTNIAWSYQYGATGYFVNLGTTPGGGDILNNYDAENSLSFNPPVDLSSETTIYVTIIPYNDLGTAVGCASQQFTTRTASAIPDCTDVIYPLDGDTNVPLNPVIEWNAIPDATGYIVNIGTTPSGSDILNSSTFYTNSTPIFNFEPNKTFFMTITPFNEAGQAEGCVQTSFTTLLGCGPYLDFETGEYVVINPETDLPDYFSTCSNDGPLVITATDIAEGYRWYRLNQFNTETLISETSEVSITENGLYRYEAYNTVDQFGNTIECPTSKTFEVVASETPTIEDLRVQSTGSTIQVTVMASGNGSYEYATGNIDGPYSNNNVFSGLEPGTHTFYVRDINGCGVAERTFTQDLTVEGFPKFFTPNGDNVNDLWQFIQPKDSDPVELQQIRIFDRYGKFLKQISQNSLGWDGTFQGKLLPSGDYWFVATDDSNREIKGHFTLKR</sequence>
<dbReference type="AlphaFoldDB" id="A0A5N5INN0"/>
<dbReference type="Proteomes" id="UP000319204">
    <property type="component" value="Unassembled WGS sequence"/>
</dbReference>
<gene>
    <name evidence="1" type="ORF">FOT42_012170</name>
</gene>
<dbReference type="InterPro" id="IPR026341">
    <property type="entry name" value="T9SS_type_B"/>
</dbReference>
<dbReference type="RefSeq" id="WP_151890850.1">
    <property type="nucleotide sequence ID" value="NZ_VNIK02000008.1"/>
</dbReference>
<comment type="caution">
    <text evidence="1">The sequence shown here is derived from an EMBL/GenBank/DDBJ whole genome shotgun (WGS) entry which is preliminary data.</text>
</comment>
<protein>
    <submittedName>
        <fullName evidence="1">T9SS type B sorting domain-containing protein</fullName>
    </submittedName>
</protein>
<dbReference type="NCBIfam" id="TIGR04131">
    <property type="entry name" value="Bac_Flav_CTERM"/>
    <property type="match status" value="1"/>
</dbReference>
<dbReference type="Gene3D" id="2.60.40.10">
    <property type="entry name" value="Immunoglobulins"/>
    <property type="match status" value="2"/>
</dbReference>
<evidence type="ECO:0000313" key="1">
    <source>
        <dbReference type="EMBL" id="KAB5486911.1"/>
    </source>
</evidence>
<proteinExistence type="predicted"/>
<dbReference type="InterPro" id="IPR013783">
    <property type="entry name" value="Ig-like_fold"/>
</dbReference>
<evidence type="ECO:0000313" key="2">
    <source>
        <dbReference type="Proteomes" id="UP000319204"/>
    </source>
</evidence>
<dbReference type="OrthoDB" id="9813840at2"/>
<dbReference type="Pfam" id="PF13585">
    <property type="entry name" value="CHU_C"/>
    <property type="match status" value="1"/>
</dbReference>